<evidence type="ECO:0000256" key="4">
    <source>
        <dbReference type="ARBA" id="ARBA00023136"/>
    </source>
</evidence>
<evidence type="ECO:0000259" key="6">
    <source>
        <dbReference type="Pfam" id="PF00520"/>
    </source>
</evidence>
<dbReference type="Proteomes" id="UP000014760">
    <property type="component" value="Unassembled WGS sequence"/>
</dbReference>
<dbReference type="PANTHER" id="PTHR13715:SF99">
    <property type="entry name" value="INOSITOL 1,4,5-TRISPHOSPHATE RECEPTOR-LIKE PROTEIN A"/>
    <property type="match status" value="1"/>
</dbReference>
<dbReference type="OMA" id="SSHACEH"/>
<dbReference type="Gene3D" id="1.10.287.70">
    <property type="match status" value="1"/>
</dbReference>
<evidence type="ECO:0000256" key="1">
    <source>
        <dbReference type="ARBA" id="ARBA00004141"/>
    </source>
</evidence>
<evidence type="ECO:0000313" key="9">
    <source>
        <dbReference type="Proteomes" id="UP000014760"/>
    </source>
</evidence>
<dbReference type="EnsemblMetazoa" id="CapteT143471">
    <property type="protein sequence ID" value="CapteP143471"/>
    <property type="gene ID" value="CapteG143471"/>
</dbReference>
<comment type="subcellular location">
    <subcellularLocation>
        <location evidence="1">Membrane</location>
        <topology evidence="1">Multi-pass membrane protein</topology>
    </subcellularLocation>
</comment>
<feature type="non-terminal residue" evidence="7">
    <location>
        <position position="1"/>
    </location>
</feature>
<dbReference type="GO" id="GO:0016020">
    <property type="term" value="C:membrane"/>
    <property type="evidence" value="ECO:0007669"/>
    <property type="project" value="UniProtKB-SubCell"/>
</dbReference>
<dbReference type="OrthoDB" id="300855at2759"/>
<evidence type="ECO:0000313" key="8">
    <source>
        <dbReference type="EnsemblMetazoa" id="CapteP143471"/>
    </source>
</evidence>
<dbReference type="EMBL" id="KB302777">
    <property type="protein sequence ID" value="ELU03897.1"/>
    <property type="molecule type" value="Genomic_DNA"/>
</dbReference>
<feature type="transmembrane region" description="Helical" evidence="5">
    <location>
        <begin position="44"/>
        <end position="66"/>
    </location>
</feature>
<organism evidence="7">
    <name type="scientific">Capitella teleta</name>
    <name type="common">Polychaete worm</name>
    <dbReference type="NCBI Taxonomy" id="283909"/>
    <lineage>
        <taxon>Eukaryota</taxon>
        <taxon>Metazoa</taxon>
        <taxon>Spiralia</taxon>
        <taxon>Lophotrochozoa</taxon>
        <taxon>Annelida</taxon>
        <taxon>Polychaeta</taxon>
        <taxon>Sedentaria</taxon>
        <taxon>Scolecida</taxon>
        <taxon>Capitellidae</taxon>
        <taxon>Capitella</taxon>
    </lineage>
</organism>
<evidence type="ECO:0000256" key="2">
    <source>
        <dbReference type="ARBA" id="ARBA00022692"/>
    </source>
</evidence>
<keyword evidence="3 5" id="KW-1133">Transmembrane helix</keyword>
<evidence type="ECO:0000256" key="3">
    <source>
        <dbReference type="ARBA" id="ARBA00022989"/>
    </source>
</evidence>
<accession>R7UKV8</accession>
<reference evidence="9" key="1">
    <citation type="submission" date="2012-12" db="EMBL/GenBank/DDBJ databases">
        <authorList>
            <person name="Hellsten U."/>
            <person name="Grimwood J."/>
            <person name="Chapman J.A."/>
            <person name="Shapiro H."/>
            <person name="Aerts A."/>
            <person name="Otillar R.P."/>
            <person name="Terry A.Y."/>
            <person name="Boore J.L."/>
            <person name="Simakov O."/>
            <person name="Marletaz F."/>
            <person name="Cho S.-J."/>
            <person name="Edsinger-Gonzales E."/>
            <person name="Havlak P."/>
            <person name="Kuo D.-H."/>
            <person name="Larsson T."/>
            <person name="Lv J."/>
            <person name="Arendt D."/>
            <person name="Savage R."/>
            <person name="Osoegawa K."/>
            <person name="de Jong P."/>
            <person name="Lindberg D.R."/>
            <person name="Seaver E.C."/>
            <person name="Weisblat D.A."/>
            <person name="Putnam N.H."/>
            <person name="Grigoriev I.V."/>
            <person name="Rokhsar D.S."/>
        </authorList>
    </citation>
    <scope>NUCLEOTIDE SEQUENCE</scope>
    <source>
        <strain evidence="9">I ESC-2004</strain>
    </source>
</reference>
<dbReference type="InterPro" id="IPR005821">
    <property type="entry name" value="Ion_trans_dom"/>
</dbReference>
<sequence>FLGLSLAGTFTHGYFFAFHLLNIVNNNQLLGGVIQAVTQNGKSLVWVAILGLVIFYLYALVAFAYFRDVFVPSKSLYCATLWQCTVTMVRYGLLGDYDEVTFLSKDVIRSLCQLQMFLRHTQMNSFVNFVYLSIYQVTFFICITTIGLNIIFGIIVDTFSELRDLKWTAESDMRDTCFICSRKSYDFEHHAQGFSHHVKEEHNMWAYIFFLIHLDDTKPNDYNAQDLYVSVLVRLISPVSIT</sequence>
<dbReference type="EMBL" id="AMQN01008309">
    <property type="status" value="NOT_ANNOTATED_CDS"/>
    <property type="molecule type" value="Genomic_DNA"/>
</dbReference>
<name>R7UKV8_CAPTE</name>
<reference evidence="7 9" key="2">
    <citation type="journal article" date="2013" name="Nature">
        <title>Insights into bilaterian evolution from three spiralian genomes.</title>
        <authorList>
            <person name="Simakov O."/>
            <person name="Marletaz F."/>
            <person name="Cho S.J."/>
            <person name="Edsinger-Gonzales E."/>
            <person name="Havlak P."/>
            <person name="Hellsten U."/>
            <person name="Kuo D.H."/>
            <person name="Larsson T."/>
            <person name="Lv J."/>
            <person name="Arendt D."/>
            <person name="Savage R."/>
            <person name="Osoegawa K."/>
            <person name="de Jong P."/>
            <person name="Grimwood J."/>
            <person name="Chapman J.A."/>
            <person name="Shapiro H."/>
            <person name="Aerts A."/>
            <person name="Otillar R.P."/>
            <person name="Terry A.Y."/>
            <person name="Boore J.L."/>
            <person name="Grigoriev I.V."/>
            <person name="Lindberg D.R."/>
            <person name="Seaver E.C."/>
            <person name="Weisblat D.A."/>
            <person name="Putnam N.H."/>
            <person name="Rokhsar D.S."/>
        </authorList>
    </citation>
    <scope>NUCLEOTIDE SEQUENCE</scope>
    <source>
        <strain evidence="7 9">I ESC-2004</strain>
    </source>
</reference>
<reference evidence="8" key="3">
    <citation type="submission" date="2015-06" db="UniProtKB">
        <authorList>
            <consortium name="EnsemblMetazoa"/>
        </authorList>
    </citation>
    <scope>IDENTIFICATION</scope>
</reference>
<evidence type="ECO:0000256" key="5">
    <source>
        <dbReference type="SAM" id="Phobius"/>
    </source>
</evidence>
<evidence type="ECO:0000313" key="7">
    <source>
        <dbReference type="EMBL" id="ELU03897.1"/>
    </source>
</evidence>
<dbReference type="Pfam" id="PF00520">
    <property type="entry name" value="Ion_trans"/>
    <property type="match status" value="1"/>
</dbReference>
<gene>
    <name evidence="7" type="ORF">CAPTEDRAFT_143471</name>
</gene>
<proteinExistence type="predicted"/>
<keyword evidence="4 5" id="KW-0472">Membrane</keyword>
<feature type="domain" description="Ion transport" evidence="6">
    <location>
        <begin position="14"/>
        <end position="164"/>
    </location>
</feature>
<dbReference type="GO" id="GO:0006816">
    <property type="term" value="P:calcium ion transport"/>
    <property type="evidence" value="ECO:0007669"/>
    <property type="project" value="InterPro"/>
</dbReference>
<keyword evidence="9" id="KW-1185">Reference proteome</keyword>
<dbReference type="GO" id="GO:0005216">
    <property type="term" value="F:monoatomic ion channel activity"/>
    <property type="evidence" value="ECO:0007669"/>
    <property type="project" value="InterPro"/>
</dbReference>
<dbReference type="STRING" id="283909.R7UKV8"/>
<dbReference type="PANTHER" id="PTHR13715">
    <property type="entry name" value="RYANODINE RECEPTOR AND IP3 RECEPTOR"/>
    <property type="match status" value="1"/>
</dbReference>
<dbReference type="InterPro" id="IPR015925">
    <property type="entry name" value="Ryanodine_IP3_receptor"/>
</dbReference>
<protein>
    <recommendedName>
        <fullName evidence="6">Ion transport domain-containing protein</fullName>
    </recommendedName>
</protein>
<keyword evidence="2 5" id="KW-0812">Transmembrane</keyword>
<feature type="transmembrane region" description="Helical" evidence="5">
    <location>
        <begin position="133"/>
        <end position="156"/>
    </location>
</feature>
<dbReference type="AlphaFoldDB" id="R7UKV8"/>
<dbReference type="HOGENOM" id="CLU_1149629_0_0_1"/>